<gene>
    <name evidence="2" type="ordered locus">CPF_0930</name>
</gene>
<dbReference type="Proteomes" id="UP000001823">
    <property type="component" value="Chromosome"/>
</dbReference>
<reference evidence="2 3" key="1">
    <citation type="journal article" date="2006" name="Genome Res.">
        <title>Skewed genomic variability in strains of the toxigenic bacterial pathogen, Clostridium perfringens.</title>
        <authorList>
            <person name="Myers G.S."/>
            <person name="Rasko D.A."/>
            <person name="Cheung J.K."/>
            <person name="Ravel J."/>
            <person name="Seshadri R."/>
            <person name="Deboy R.T."/>
            <person name="Ren Q."/>
            <person name="Varga J."/>
            <person name="Awad M.M."/>
            <person name="Brinkac L.M."/>
            <person name="Daugherty S.C."/>
            <person name="Haft D.H."/>
            <person name="Dodson R.J."/>
            <person name="Madupu R."/>
            <person name="Nelson W.C."/>
            <person name="Rosovitz M.J."/>
            <person name="Sullivan S.A."/>
            <person name="Khouri H."/>
            <person name="Dimitrov G.I."/>
            <person name="Watkins K.L."/>
            <person name="Mulligan S."/>
            <person name="Benton J."/>
            <person name="Radune D."/>
            <person name="Fisher D.J."/>
            <person name="Atkins H.S."/>
            <person name="Hiscox T."/>
            <person name="Jost B.H."/>
            <person name="Billington S.J."/>
            <person name="Songer J.G."/>
            <person name="McClane B.A."/>
            <person name="Titball R.W."/>
            <person name="Rood J.I."/>
            <person name="Melville S.B."/>
            <person name="Paulsen I.T."/>
        </authorList>
    </citation>
    <scope>NUCLEOTIDE SEQUENCE [LARGE SCALE GENOMIC DNA]</scope>
    <source>
        <strain evidence="3">ATCC 13124 / DSM 756 / JCM 1290 / NCIMB 6125 / NCTC 8237 / S 107 / Type A</strain>
    </source>
</reference>
<evidence type="ECO:0000259" key="1">
    <source>
        <dbReference type="PROSITE" id="PS51750"/>
    </source>
</evidence>
<evidence type="ECO:0000313" key="3">
    <source>
        <dbReference type="Proteomes" id="UP000001823"/>
    </source>
</evidence>
<dbReference type="PROSITE" id="PS51750">
    <property type="entry name" value="BRO_N"/>
    <property type="match status" value="1"/>
</dbReference>
<name>A0A0H2YQU0_CLOP1</name>
<accession>A0A0H2YQU0</accession>
<protein>
    <submittedName>
        <fullName evidence="2">BRO domain protein</fullName>
    </submittedName>
</protein>
<dbReference type="InterPro" id="IPR003497">
    <property type="entry name" value="BRO_N_domain"/>
</dbReference>
<dbReference type="Pfam" id="PF10552">
    <property type="entry name" value="ORF6C"/>
    <property type="match status" value="1"/>
</dbReference>
<dbReference type="RefSeq" id="WP_011590449.1">
    <property type="nucleotide sequence ID" value="NC_008261.1"/>
</dbReference>
<dbReference type="STRING" id="195103.CPF_0930"/>
<sequence length="243" mass="27968">MNNLMIFKNEDLSIDVRTIKNEDGSISINAEDTARGLGFIQNQNKNGKLYISIRWETINNYCKEFNFPNKLGKDDFIPESLFYLLAMKANNEVARKFQTWLAVDVIPQIRKNGQYQMKPTSNLELLELQVKALREVEERVIEVDKKFDDLPLFEIDSKDLKKKVNRVVVSLLGGKKSNAYKPLSKKVFSDLYGQIHREFGVDTCAAIKRKDLDLAKEIVDSYTLPRVLKEEIELANSQLAFAQ</sequence>
<proteinExistence type="predicted"/>
<keyword evidence="3" id="KW-1185">Reference proteome</keyword>
<feature type="domain" description="Bro-N" evidence="1">
    <location>
        <begin position="1"/>
        <end position="113"/>
    </location>
</feature>
<dbReference type="SMART" id="SM01040">
    <property type="entry name" value="Bro-N"/>
    <property type="match status" value="1"/>
</dbReference>
<dbReference type="AlphaFoldDB" id="A0A0H2YQU0"/>
<dbReference type="EMBL" id="CP000246">
    <property type="protein sequence ID" value="ABG82935.1"/>
    <property type="molecule type" value="Genomic_DNA"/>
</dbReference>
<organism evidence="2 3">
    <name type="scientific">Clostridium perfringens (strain ATCC 13124 / DSM 756 / JCM 1290 / NCIMB 6125 / NCTC 8237 / Type A)</name>
    <dbReference type="NCBI Taxonomy" id="195103"/>
    <lineage>
        <taxon>Bacteria</taxon>
        <taxon>Bacillati</taxon>
        <taxon>Bacillota</taxon>
        <taxon>Clostridia</taxon>
        <taxon>Eubacteriales</taxon>
        <taxon>Clostridiaceae</taxon>
        <taxon>Clostridium</taxon>
    </lineage>
</organism>
<evidence type="ECO:0000313" key="2">
    <source>
        <dbReference type="EMBL" id="ABG82935.1"/>
    </source>
</evidence>
<dbReference type="Pfam" id="PF02498">
    <property type="entry name" value="Bro-N"/>
    <property type="match status" value="1"/>
</dbReference>
<dbReference type="KEGG" id="cpf:CPF_0930"/>
<dbReference type="HOGENOM" id="CLU_046670_8_0_9"/>
<dbReference type="eggNOG" id="COG3646">
    <property type="taxonomic scope" value="Bacteria"/>
</dbReference>
<dbReference type="InterPro" id="IPR018878">
    <property type="entry name" value="ORF6C_dom"/>
</dbReference>
<dbReference type="PaxDb" id="195103-CPF_0930"/>